<dbReference type="InterPro" id="IPR018642">
    <property type="entry name" value="DUF2066"/>
</dbReference>
<dbReference type="AlphaFoldDB" id="A0A363UQ76"/>
<sequence length="368" mass="40067">MRLIYLSVLAAALAFASTVQAASVVVPDLYTASTYTEGRGDSARAAGLRQTFAKVLVKATGSDAVLTAPQTELLLERAPDLVTIYRFDPLPAPQTSEPDAEGSTSQAPPSEVYRFTAEFEPRTVQLLLRDAGLSPWPARRPLTLLWLTLDRGDIISGEQRDEVQAFVDEAERLGLPLVFPSMDLTDQQAIQPADIQGFFPEQILQASRRYDPATVLVGRLERDGSLWTARWAMLERDASAVRWQNSDPALAVLLTQGAQALGSQLLARYGIGTDQAGASQAIELAVSGLRTLSDYGRVLNFLNDLPPVSTVTLRRARADAVVYQLHTTASREQLRQSIALGRVLMPADEPAAENLLGPVAPMAYRLNR</sequence>
<reference evidence="2 3" key="1">
    <citation type="submission" date="2018-05" db="EMBL/GenBank/DDBJ databases">
        <title>Abyssibacter profundi OUC007T gen. nov., sp. nov, a marine bacterium isolated from seawater of the Mariana Trench.</title>
        <authorList>
            <person name="Zhou S."/>
        </authorList>
    </citation>
    <scope>NUCLEOTIDE SEQUENCE [LARGE SCALE GENOMIC DNA]</scope>
    <source>
        <strain evidence="2 3">OUC007</strain>
    </source>
</reference>
<dbReference type="Pfam" id="PF09839">
    <property type="entry name" value="DUF2066"/>
    <property type="match status" value="1"/>
</dbReference>
<keyword evidence="3" id="KW-1185">Reference proteome</keyword>
<dbReference type="OrthoDB" id="6195299at2"/>
<accession>A0A363UQ76</accession>
<dbReference type="RefSeq" id="WP_109718442.1">
    <property type="nucleotide sequence ID" value="NZ_QEQK01000001.1"/>
</dbReference>
<proteinExistence type="predicted"/>
<gene>
    <name evidence="2" type="ORF">DEH80_00130</name>
</gene>
<evidence type="ECO:0000313" key="3">
    <source>
        <dbReference type="Proteomes" id="UP000251800"/>
    </source>
</evidence>
<feature type="signal peptide" evidence="1">
    <location>
        <begin position="1"/>
        <end position="21"/>
    </location>
</feature>
<name>A0A363UQ76_9GAMM</name>
<protein>
    <recommendedName>
        <fullName evidence="4">DUF2066 domain-containing protein</fullName>
    </recommendedName>
</protein>
<organism evidence="2 3">
    <name type="scientific">Abyssibacter profundi</name>
    <dbReference type="NCBI Taxonomy" id="2182787"/>
    <lineage>
        <taxon>Bacteria</taxon>
        <taxon>Pseudomonadati</taxon>
        <taxon>Pseudomonadota</taxon>
        <taxon>Gammaproteobacteria</taxon>
        <taxon>Chromatiales</taxon>
        <taxon>Oceanococcaceae</taxon>
        <taxon>Abyssibacter</taxon>
    </lineage>
</organism>
<dbReference type="EMBL" id="QEQK01000001">
    <property type="protein sequence ID" value="PWN57586.1"/>
    <property type="molecule type" value="Genomic_DNA"/>
</dbReference>
<dbReference type="Proteomes" id="UP000251800">
    <property type="component" value="Unassembled WGS sequence"/>
</dbReference>
<evidence type="ECO:0008006" key="4">
    <source>
        <dbReference type="Google" id="ProtNLM"/>
    </source>
</evidence>
<evidence type="ECO:0000256" key="1">
    <source>
        <dbReference type="SAM" id="SignalP"/>
    </source>
</evidence>
<feature type="chain" id="PRO_5016685274" description="DUF2066 domain-containing protein" evidence="1">
    <location>
        <begin position="22"/>
        <end position="368"/>
    </location>
</feature>
<keyword evidence="1" id="KW-0732">Signal</keyword>
<comment type="caution">
    <text evidence="2">The sequence shown here is derived from an EMBL/GenBank/DDBJ whole genome shotgun (WGS) entry which is preliminary data.</text>
</comment>
<evidence type="ECO:0000313" key="2">
    <source>
        <dbReference type="EMBL" id="PWN57586.1"/>
    </source>
</evidence>